<evidence type="ECO:0000256" key="1">
    <source>
        <dbReference type="SAM" id="Phobius"/>
    </source>
</evidence>
<reference evidence="3" key="1">
    <citation type="submission" date="2016-10" db="EMBL/GenBank/DDBJ databases">
        <authorList>
            <person name="Varghese N."/>
            <person name="Submissions S."/>
        </authorList>
    </citation>
    <scope>NUCLEOTIDE SEQUENCE [LARGE SCALE GENOMIC DNA]</scope>
    <source>
        <strain evidence="3">DSM 25811 / CCM 8410 / LMG 26954 / E90</strain>
    </source>
</reference>
<gene>
    <name evidence="2" type="ORF">SAMN04487894_11414</name>
</gene>
<feature type="transmembrane region" description="Helical" evidence="1">
    <location>
        <begin position="42"/>
        <end position="66"/>
    </location>
</feature>
<keyword evidence="3" id="KW-1185">Reference proteome</keyword>
<keyword evidence="1" id="KW-0472">Membrane</keyword>
<dbReference type="AlphaFoldDB" id="A0A1G6XVZ9"/>
<accession>A0A1G6XVZ9</accession>
<protein>
    <submittedName>
        <fullName evidence="2">Uncharacterized protein</fullName>
    </submittedName>
</protein>
<dbReference type="OrthoDB" id="7172951at2"/>
<name>A0A1G6XVZ9_NIADE</name>
<feature type="transmembrane region" description="Helical" evidence="1">
    <location>
        <begin position="148"/>
        <end position="166"/>
    </location>
</feature>
<evidence type="ECO:0000313" key="2">
    <source>
        <dbReference type="EMBL" id="SDD81585.1"/>
    </source>
</evidence>
<dbReference type="EMBL" id="FMZO01000014">
    <property type="protein sequence ID" value="SDD81585.1"/>
    <property type="molecule type" value="Genomic_DNA"/>
</dbReference>
<proteinExistence type="predicted"/>
<sequence>MVKYYPVSYVLNKVKTRVIPVPLLLFCTGSGGFIYWADQKDLSLFIGVPVFILTWTLPFIVGSYLYNKWRIWAYERVDDLFELIRRADSGFGSKLRVVPGKWAVIAAKDRAKINRILIERVRQKSVVVDTEDDAAVPEETIVQGSKQYYLGLVAFGILVIPFFAYIRYEKAGRFVMDAAAWFTIAIFVPVALYGCFKYFNPVVKFTLSAMGFSTPKKGFFPWNVIRKIYIDYDHLLEGVHSGQHKEEYLVVSPAAVPGVAEGVSIEIRLKNNNFPPAEIERRIKIYLTRYNKNAMAKLTFGKKAV</sequence>
<organism evidence="2 3">
    <name type="scientific">Niabella drilacis (strain DSM 25811 / CCM 8410 / CCUG 62505 / LMG 26954 / E90)</name>
    <dbReference type="NCBI Taxonomy" id="1285928"/>
    <lineage>
        <taxon>Bacteria</taxon>
        <taxon>Pseudomonadati</taxon>
        <taxon>Bacteroidota</taxon>
        <taxon>Chitinophagia</taxon>
        <taxon>Chitinophagales</taxon>
        <taxon>Chitinophagaceae</taxon>
        <taxon>Niabella</taxon>
    </lineage>
</organism>
<dbReference type="Proteomes" id="UP000198757">
    <property type="component" value="Unassembled WGS sequence"/>
</dbReference>
<dbReference type="RefSeq" id="WP_090391995.1">
    <property type="nucleotide sequence ID" value="NZ_FMZO01000014.1"/>
</dbReference>
<dbReference type="STRING" id="1285928.SAMN04487894_11414"/>
<feature type="transmembrane region" description="Helical" evidence="1">
    <location>
        <begin position="18"/>
        <end position="36"/>
    </location>
</feature>
<evidence type="ECO:0000313" key="3">
    <source>
        <dbReference type="Proteomes" id="UP000198757"/>
    </source>
</evidence>
<feature type="transmembrane region" description="Helical" evidence="1">
    <location>
        <begin position="178"/>
        <end position="196"/>
    </location>
</feature>
<keyword evidence="1" id="KW-0812">Transmembrane</keyword>
<keyword evidence="1" id="KW-1133">Transmembrane helix</keyword>